<evidence type="ECO:0000313" key="12">
    <source>
        <dbReference type="Proteomes" id="UP000292424"/>
    </source>
</evidence>
<feature type="binding site" evidence="8">
    <location>
        <position position="508"/>
    </location>
    <ligand>
        <name>Mn(2+)</name>
        <dbReference type="ChEBI" id="CHEBI:29035"/>
    </ligand>
</feature>
<feature type="domain" description="Sulfatase N-terminal" evidence="10">
    <location>
        <begin position="279"/>
        <end position="564"/>
    </location>
</feature>
<feature type="binding site" evidence="8">
    <location>
        <position position="287"/>
    </location>
    <ligand>
        <name>Mn(2+)</name>
        <dbReference type="ChEBI" id="CHEBI:29035"/>
    </ligand>
</feature>
<dbReference type="SUPFAM" id="SSF53649">
    <property type="entry name" value="Alkaline phosphatase-like"/>
    <property type="match status" value="1"/>
</dbReference>
<dbReference type="OrthoDB" id="9777768at2"/>
<dbReference type="EMBL" id="CP044016">
    <property type="protein sequence ID" value="QES87556.1"/>
    <property type="molecule type" value="Genomic_DNA"/>
</dbReference>
<dbReference type="GO" id="GO:0005886">
    <property type="term" value="C:plasma membrane"/>
    <property type="evidence" value="ECO:0007669"/>
    <property type="project" value="UniProtKB-SubCell"/>
</dbReference>
<dbReference type="PIRSF" id="PIRSF005091">
    <property type="entry name" value="Mmb_sulf_HI1246"/>
    <property type="match status" value="1"/>
</dbReference>
<dbReference type="GO" id="GO:0016787">
    <property type="term" value="F:hydrolase activity"/>
    <property type="evidence" value="ECO:0007669"/>
    <property type="project" value="UniProtKB-KW"/>
</dbReference>
<evidence type="ECO:0000256" key="2">
    <source>
        <dbReference type="ARBA" id="ARBA00022475"/>
    </source>
</evidence>
<dbReference type="Proteomes" id="UP000292424">
    <property type="component" value="Chromosome"/>
</dbReference>
<keyword evidence="7" id="KW-0464">Manganese</keyword>
<feature type="transmembrane region" description="Helical" evidence="9">
    <location>
        <begin position="12"/>
        <end position="41"/>
    </location>
</feature>
<feature type="transmembrane region" description="Helical" evidence="9">
    <location>
        <begin position="142"/>
        <end position="160"/>
    </location>
</feature>
<feature type="active site" evidence="6">
    <location>
        <position position="327"/>
    </location>
</feature>
<reference evidence="11 12" key="1">
    <citation type="submission" date="2019-09" db="EMBL/GenBank/DDBJ databases">
        <title>Complete genome sequence of Arachidicoccus sp. B3-10 isolated from apple orchard soil.</title>
        <authorList>
            <person name="Kim H.S."/>
            <person name="Han K.-I."/>
            <person name="Suh M.K."/>
            <person name="Lee K.C."/>
            <person name="Eom M.K."/>
            <person name="Kim J.-S."/>
            <person name="Kang S.W."/>
            <person name="Sin Y."/>
            <person name="Lee J.-S."/>
        </authorList>
    </citation>
    <scope>NUCLEOTIDE SEQUENCE [LARGE SCALE GENOMIC DNA]</scope>
    <source>
        <strain evidence="11 12">B3-10</strain>
    </source>
</reference>
<name>A0A5P2FVM9_9BACT</name>
<keyword evidence="5 9" id="KW-0472">Membrane</keyword>
<feature type="transmembrane region" description="Helical" evidence="9">
    <location>
        <begin position="61"/>
        <end position="80"/>
    </location>
</feature>
<evidence type="ECO:0000256" key="5">
    <source>
        <dbReference type="ARBA" id="ARBA00023136"/>
    </source>
</evidence>
<accession>A0A5P2FVM9</accession>
<dbReference type="InterPro" id="IPR017850">
    <property type="entry name" value="Alkaline_phosphatase_core_sf"/>
</dbReference>
<dbReference type="InterPro" id="IPR000917">
    <property type="entry name" value="Sulfatase_N"/>
</dbReference>
<dbReference type="Gene3D" id="3.40.720.10">
    <property type="entry name" value="Alkaline Phosphatase, subunit A"/>
    <property type="match status" value="1"/>
</dbReference>
<evidence type="ECO:0000256" key="3">
    <source>
        <dbReference type="ARBA" id="ARBA00022692"/>
    </source>
</evidence>
<dbReference type="InterPro" id="IPR050448">
    <property type="entry name" value="OpgB/LTA_synthase_biosynth"/>
</dbReference>
<keyword evidence="7" id="KW-0479">Metal-binding</keyword>
<dbReference type="InterPro" id="IPR012160">
    <property type="entry name" value="LtaS-like"/>
</dbReference>
<evidence type="ECO:0000256" key="6">
    <source>
        <dbReference type="PIRSR" id="PIRSR005091-1"/>
    </source>
</evidence>
<feature type="binding site" evidence="7">
    <location>
        <position position="440"/>
    </location>
    <ligand>
        <name>substrate</name>
    </ligand>
</feature>
<keyword evidence="2" id="KW-1003">Cell membrane</keyword>
<proteinExistence type="predicted"/>
<dbReference type="KEGG" id="arac:E0W69_002365"/>
<dbReference type="Pfam" id="PF00884">
    <property type="entry name" value="Sulfatase"/>
    <property type="match status" value="1"/>
</dbReference>
<evidence type="ECO:0000313" key="11">
    <source>
        <dbReference type="EMBL" id="QES87556.1"/>
    </source>
</evidence>
<keyword evidence="11" id="KW-0378">Hydrolase</keyword>
<dbReference type="GO" id="GO:0016740">
    <property type="term" value="F:transferase activity"/>
    <property type="evidence" value="ECO:0007669"/>
    <property type="project" value="UniProtKB-KW"/>
</dbReference>
<dbReference type="RefSeq" id="WP_131328433.1">
    <property type="nucleotide sequence ID" value="NZ_CP044016.1"/>
</dbReference>
<protein>
    <submittedName>
        <fullName evidence="11">Sulfatase-like hydrolase/transferase</fullName>
    </submittedName>
</protein>
<evidence type="ECO:0000256" key="1">
    <source>
        <dbReference type="ARBA" id="ARBA00004651"/>
    </source>
</evidence>
<dbReference type="AlphaFoldDB" id="A0A5P2FVM9"/>
<dbReference type="GO" id="GO:0046872">
    <property type="term" value="F:metal ion binding"/>
    <property type="evidence" value="ECO:0007669"/>
    <property type="project" value="UniProtKB-KW"/>
</dbReference>
<keyword evidence="4 9" id="KW-1133">Transmembrane helix</keyword>
<dbReference type="PANTHER" id="PTHR47371">
    <property type="entry name" value="LIPOTEICHOIC ACID SYNTHASE"/>
    <property type="match status" value="1"/>
</dbReference>
<organism evidence="11 12">
    <name type="scientific">Rhizosphaericola mali</name>
    <dbReference type="NCBI Taxonomy" id="2545455"/>
    <lineage>
        <taxon>Bacteria</taxon>
        <taxon>Pseudomonadati</taxon>
        <taxon>Bacteroidota</taxon>
        <taxon>Chitinophagia</taxon>
        <taxon>Chitinophagales</taxon>
        <taxon>Chitinophagaceae</taxon>
        <taxon>Rhizosphaericola</taxon>
    </lineage>
</organism>
<feature type="binding site" evidence="8">
    <location>
        <position position="507"/>
    </location>
    <ligand>
        <name>Mn(2+)</name>
        <dbReference type="ChEBI" id="CHEBI:29035"/>
    </ligand>
</feature>
<comment type="subcellular location">
    <subcellularLocation>
        <location evidence="1">Cell membrane</location>
        <topology evidence="1">Multi-pass membrane protein</topology>
    </subcellularLocation>
</comment>
<evidence type="ECO:0000256" key="9">
    <source>
        <dbReference type="SAM" id="Phobius"/>
    </source>
</evidence>
<keyword evidence="11" id="KW-0808">Transferase</keyword>
<evidence type="ECO:0000259" key="10">
    <source>
        <dbReference type="Pfam" id="PF00884"/>
    </source>
</evidence>
<evidence type="ECO:0000256" key="7">
    <source>
        <dbReference type="PIRSR" id="PIRSR005091-2"/>
    </source>
</evidence>
<dbReference type="CDD" id="cd16015">
    <property type="entry name" value="LTA_synthase"/>
    <property type="match status" value="1"/>
</dbReference>
<keyword evidence="3 9" id="KW-0812">Transmembrane</keyword>
<sequence length="661" mass="75396">MKNRKVSFLVQWLLLVDISILILMTLLRVIFVNVFSAPSTFANYPKFSTFFLGARFDCRDIAIISTLVFLLALFTPLNPFKKALGRKISFTIWILAAILFSLFYIVDFANYSYLQERLNADLLTLMENSKDAAGMVWQTYPVIWLLILWIVGVVLIYGIAKFWFKKVAKGIDFPVAKKNRIISGIAFFLVIAFFIFGRLGQYPLRWSDAFTFGNDYAAKVSLNPFQSFFSSLKYRKEHLNIADVRKAYPAMVNYLNIEHPDSNSLNYTRVANADTANKPNVVVVICESFSFYKSSMSGNKLDPTPYFNQMCKNGILFDRCFTPSYGTARGVWAVFTGIPDVDLQNTSSRNPKAVNQHSIMNDFKGYDKMYFIGGSLSWANIRGVLTNNVSDLHTFEQDDYDAPKIDVWGVSDKNVFLKANQVFAQQKKPFMAIIQTSDNHRPYTIPDEDKNTFKVKNASDKELHENGFDNNPEYNAFRYTDFCYETFIEAAKKEPYFKNTIFVFVGDHGIRGDANTMYPNAWTEELTSEHVPLLFYSPGHIQPQVIHHIASQVDLLPTAAGLAKINYTNTTLGHDLLSPYWMENSDKYGALIYDYVSKSIGVVKDSVYYSFGIQGDLPEKAVSIENNQPINLDANKKAYYHNLTNSLYTTSSYMLTHNKVK</sequence>
<keyword evidence="12" id="KW-1185">Reference proteome</keyword>
<feature type="transmembrane region" description="Helical" evidence="9">
    <location>
        <begin position="181"/>
        <end position="200"/>
    </location>
</feature>
<gene>
    <name evidence="11" type="ORF">E0W69_002365</name>
</gene>
<dbReference type="PANTHER" id="PTHR47371:SF3">
    <property type="entry name" value="PHOSPHOGLYCEROL TRANSFERASE I"/>
    <property type="match status" value="1"/>
</dbReference>
<evidence type="ECO:0000256" key="8">
    <source>
        <dbReference type="PIRSR" id="PIRSR005091-3"/>
    </source>
</evidence>
<evidence type="ECO:0000256" key="4">
    <source>
        <dbReference type="ARBA" id="ARBA00022989"/>
    </source>
</evidence>
<feature type="binding site" evidence="8">
    <location>
        <position position="327"/>
    </location>
    <ligand>
        <name>Mn(2+)</name>
        <dbReference type="ChEBI" id="CHEBI:29035"/>
    </ligand>
</feature>
<feature type="transmembrane region" description="Helical" evidence="9">
    <location>
        <begin position="92"/>
        <end position="113"/>
    </location>
</feature>